<feature type="region of interest" description="Disordered" evidence="1">
    <location>
        <begin position="185"/>
        <end position="206"/>
    </location>
</feature>
<name>C1FER9_MICCC</name>
<dbReference type="KEGG" id="mis:MICPUN_98571"/>
<feature type="region of interest" description="Disordered" evidence="1">
    <location>
        <begin position="107"/>
        <end position="168"/>
    </location>
</feature>
<dbReference type="EMBL" id="CP001574">
    <property type="protein sequence ID" value="ACO69005.1"/>
    <property type="molecule type" value="Genomic_DNA"/>
</dbReference>
<reference evidence="2 3" key="1">
    <citation type="journal article" date="2009" name="Science">
        <title>Green evolution and dynamic adaptations revealed by genomes of the marine picoeukaryotes Micromonas.</title>
        <authorList>
            <person name="Worden A.Z."/>
            <person name="Lee J.H."/>
            <person name="Mock T."/>
            <person name="Rouze P."/>
            <person name="Simmons M.P."/>
            <person name="Aerts A.L."/>
            <person name="Allen A.E."/>
            <person name="Cuvelier M.L."/>
            <person name="Derelle E."/>
            <person name="Everett M.V."/>
            <person name="Foulon E."/>
            <person name="Grimwood J."/>
            <person name="Gundlach H."/>
            <person name="Henrissat B."/>
            <person name="Napoli C."/>
            <person name="McDonald S.M."/>
            <person name="Parker M.S."/>
            <person name="Rombauts S."/>
            <person name="Salamov A."/>
            <person name="Von Dassow P."/>
            <person name="Badger J.H."/>
            <person name="Coutinho P.M."/>
            <person name="Demir E."/>
            <person name="Dubchak I."/>
            <person name="Gentemann C."/>
            <person name="Eikrem W."/>
            <person name="Gready J.E."/>
            <person name="John U."/>
            <person name="Lanier W."/>
            <person name="Lindquist E.A."/>
            <person name="Lucas S."/>
            <person name="Mayer K.F."/>
            <person name="Moreau H."/>
            <person name="Not F."/>
            <person name="Otillar R."/>
            <person name="Panaud O."/>
            <person name="Pangilinan J."/>
            <person name="Paulsen I."/>
            <person name="Piegu B."/>
            <person name="Poliakov A."/>
            <person name="Robbens S."/>
            <person name="Schmutz J."/>
            <person name="Toulza E."/>
            <person name="Wyss T."/>
            <person name="Zelensky A."/>
            <person name="Zhou K."/>
            <person name="Armbrust E.V."/>
            <person name="Bhattacharya D."/>
            <person name="Goodenough U.W."/>
            <person name="Van de Peer Y."/>
            <person name="Grigoriev I.V."/>
        </authorList>
    </citation>
    <scope>NUCLEOTIDE SEQUENCE [LARGE SCALE GENOMIC DNA]</scope>
    <source>
        <strain evidence="3">RCC299 / NOUM17</strain>
    </source>
</reference>
<feature type="compositionally biased region" description="Gly residues" evidence="1">
    <location>
        <begin position="347"/>
        <end position="359"/>
    </location>
</feature>
<sequence length="851" mass="90511">MSFGGKAAHDALQRLAISVDPPRAFVDRDVRAANLRRLRDDAVGECLRIFQLCAAPALGDGGNLRLVLTPCVRWCVCARLLRAVGRRVDEAVRRDVAAAVEAVAAAARERVERDEEDQRSDGFAQSDGGPSTATTQPARYRSPVERTMTVKPRRSDRSTTGSSQTRLIEDAERVVAALADQMLGGWKGAPAESGDSPGGDPTDDAEREWRDVANDAARDFADAVEHPLASALLRDSDDVGLAVTECVDRMLTPAAVAVANAAARVAAGADDVTREGHSHWTAFEPPAACATAAADCCDRVRTAAEKAFSRLRLENEKENEGREHDRGTSAGGGFGFGFGIAAFTGSAGAGGGDSPGGDSPGTRDFPRSRDTRATSLARLALRRTCEAGTVAEELAVVARTAHAAVSAVSAVSRHGSRMRTRRSGVKTPHGATTTANSEEEEEEEEGIRAARADARRALRSCDSAARCARALADKKITAALYLPLITVATRGTTNSLAAAGRRRGGGFVVIHGSQAARDFAREGDGIALAAGFDTEFVRHPTGPFLAHFVAACGAVEAALRSQRTLDVNDDDDDDEGRDDPVEGTRAPGGRETRISRWMSVPTIRQSRREGDGSAERDAYARAAARVVLCACRTVRGGDALDFVHDLFPPAAGFVAGTAQPSETAGFYDEEMIREEDSFASEPNSTDGGREPVREGGAGGRDATGTTRGKTSSYQNSTAGSVGTNERRLKARVQTAAVSNGGFKRREFSPVEVRVTRRRVVVTSRDGFVVSRDEGVLEGSRRLDGGVPTDLRAWCVVCVVSEQTLEPTLRGSVHPSRLAQLEPGTTSIRLDPRASRERMDARLRALRSGNRT</sequence>
<dbReference type="InParanoid" id="C1FER9"/>
<feature type="region of interest" description="Disordered" evidence="1">
    <location>
        <begin position="347"/>
        <end position="370"/>
    </location>
</feature>
<protein>
    <submittedName>
        <fullName evidence="2">Uncharacterized protein</fullName>
    </submittedName>
</protein>
<dbReference type="AlphaFoldDB" id="C1FER9"/>
<accession>C1FER9</accession>
<evidence type="ECO:0000256" key="1">
    <source>
        <dbReference type="SAM" id="MobiDB-lite"/>
    </source>
</evidence>
<gene>
    <name evidence="2" type="ORF">MICPUN_98571</name>
</gene>
<evidence type="ECO:0000313" key="2">
    <source>
        <dbReference type="EMBL" id="ACO69005.1"/>
    </source>
</evidence>
<feature type="compositionally biased region" description="Basic residues" evidence="1">
    <location>
        <begin position="414"/>
        <end position="424"/>
    </location>
</feature>
<feature type="compositionally biased region" description="Polar residues" evidence="1">
    <location>
        <begin position="128"/>
        <end position="137"/>
    </location>
</feature>
<evidence type="ECO:0000313" key="3">
    <source>
        <dbReference type="Proteomes" id="UP000002009"/>
    </source>
</evidence>
<proteinExistence type="predicted"/>
<feature type="compositionally biased region" description="Polar residues" evidence="1">
    <location>
        <begin position="709"/>
        <end position="723"/>
    </location>
</feature>
<dbReference type="Proteomes" id="UP000002009">
    <property type="component" value="Chromosome 1"/>
</dbReference>
<dbReference type="GeneID" id="8250286"/>
<feature type="compositionally biased region" description="Acidic residues" evidence="1">
    <location>
        <begin position="567"/>
        <end position="577"/>
    </location>
</feature>
<keyword evidence="3" id="KW-1185">Reference proteome</keyword>
<dbReference type="OMA" id="MIREEDS"/>
<feature type="region of interest" description="Disordered" evidence="1">
    <location>
        <begin position="563"/>
        <end position="614"/>
    </location>
</feature>
<feature type="region of interest" description="Disordered" evidence="1">
    <location>
        <begin position="677"/>
        <end position="727"/>
    </location>
</feature>
<organism evidence="2 3">
    <name type="scientific">Micromonas commoda (strain RCC299 / NOUM17 / CCMP2709)</name>
    <name type="common">Picoplanktonic green alga</name>
    <dbReference type="NCBI Taxonomy" id="296587"/>
    <lineage>
        <taxon>Eukaryota</taxon>
        <taxon>Viridiplantae</taxon>
        <taxon>Chlorophyta</taxon>
        <taxon>Mamiellophyceae</taxon>
        <taxon>Mamiellales</taxon>
        <taxon>Mamiellaceae</taxon>
        <taxon>Micromonas</taxon>
    </lineage>
</organism>
<feature type="region of interest" description="Disordered" evidence="1">
    <location>
        <begin position="412"/>
        <end position="445"/>
    </location>
</feature>
<feature type="compositionally biased region" description="Basic and acidic residues" evidence="1">
    <location>
        <begin position="578"/>
        <end position="594"/>
    </location>
</feature>
<dbReference type="RefSeq" id="XP_002507747.1">
    <property type="nucleotide sequence ID" value="XM_002507701.1"/>
</dbReference>